<dbReference type="InterPro" id="IPR036249">
    <property type="entry name" value="Thioredoxin-like_sf"/>
</dbReference>
<feature type="transmembrane region" description="Helical" evidence="7">
    <location>
        <begin position="88"/>
        <end position="113"/>
    </location>
</feature>
<evidence type="ECO:0000256" key="4">
    <source>
        <dbReference type="ARBA" id="ARBA00022748"/>
    </source>
</evidence>
<feature type="transmembrane region" description="Helical" evidence="7">
    <location>
        <begin position="266"/>
        <end position="288"/>
    </location>
</feature>
<evidence type="ECO:0000256" key="2">
    <source>
        <dbReference type="ARBA" id="ARBA00022475"/>
    </source>
</evidence>
<evidence type="ECO:0000256" key="7">
    <source>
        <dbReference type="SAM" id="Phobius"/>
    </source>
</evidence>
<reference evidence="10" key="1">
    <citation type="journal article" date="2022" name="Int. J. Syst. Evol. Microbiol.">
        <title>Anaeromyxobacter oryzae sp. nov., Anaeromyxobacter diazotrophicus sp. nov. and Anaeromyxobacter paludicola sp. nov., isolated from paddy soils.</title>
        <authorList>
            <person name="Itoh H."/>
            <person name="Xu Z."/>
            <person name="Mise K."/>
            <person name="Masuda Y."/>
            <person name="Ushijima N."/>
            <person name="Hayakawa C."/>
            <person name="Shiratori Y."/>
            <person name="Senoo K."/>
        </authorList>
    </citation>
    <scope>NUCLEOTIDE SEQUENCE [LARGE SCALE GENOMIC DNA]</scope>
    <source>
        <strain evidence="10">Red630</strain>
    </source>
</reference>
<name>A0ABN6N9L6_9BACT</name>
<dbReference type="InterPro" id="IPR013766">
    <property type="entry name" value="Thioredoxin_domain"/>
</dbReference>
<dbReference type="Pfam" id="PF13899">
    <property type="entry name" value="Thioredoxin_7"/>
    <property type="match status" value="1"/>
</dbReference>
<feature type="transmembrane region" description="Helical" evidence="7">
    <location>
        <begin position="47"/>
        <end position="67"/>
    </location>
</feature>
<feature type="transmembrane region" description="Helical" evidence="7">
    <location>
        <begin position="200"/>
        <end position="221"/>
    </location>
</feature>
<dbReference type="EMBL" id="AP025592">
    <property type="protein sequence ID" value="BDG09061.1"/>
    <property type="molecule type" value="Genomic_DNA"/>
</dbReference>
<comment type="subcellular location">
    <subcellularLocation>
        <location evidence="1">Cell membrane</location>
        <topology evidence="1">Multi-pass membrane protein</topology>
    </subcellularLocation>
</comment>
<feature type="domain" description="Thioredoxin" evidence="8">
    <location>
        <begin position="320"/>
        <end position="449"/>
    </location>
</feature>
<keyword evidence="4" id="KW-0201">Cytochrome c-type biogenesis</keyword>
<organism evidence="9 10">
    <name type="scientific">Anaeromyxobacter paludicola</name>
    <dbReference type="NCBI Taxonomy" id="2918171"/>
    <lineage>
        <taxon>Bacteria</taxon>
        <taxon>Pseudomonadati</taxon>
        <taxon>Myxococcota</taxon>
        <taxon>Myxococcia</taxon>
        <taxon>Myxococcales</taxon>
        <taxon>Cystobacterineae</taxon>
        <taxon>Anaeromyxobacteraceae</taxon>
        <taxon>Anaeromyxobacter</taxon>
    </lineage>
</organism>
<dbReference type="PROSITE" id="PS51352">
    <property type="entry name" value="THIOREDOXIN_2"/>
    <property type="match status" value="1"/>
</dbReference>
<keyword evidence="3 7" id="KW-0812">Transmembrane</keyword>
<keyword evidence="2" id="KW-1003">Cell membrane</keyword>
<dbReference type="Pfam" id="PF02683">
    <property type="entry name" value="DsbD_TM"/>
    <property type="match status" value="1"/>
</dbReference>
<evidence type="ECO:0000256" key="6">
    <source>
        <dbReference type="ARBA" id="ARBA00023136"/>
    </source>
</evidence>
<dbReference type="InterPro" id="IPR035671">
    <property type="entry name" value="DsbD_gamma"/>
</dbReference>
<gene>
    <name evidence="9" type="ORF">AMPC_21740</name>
</gene>
<evidence type="ECO:0000259" key="8">
    <source>
        <dbReference type="PROSITE" id="PS51352"/>
    </source>
</evidence>
<accession>A0ABN6N9L6</accession>
<keyword evidence="6 7" id="KW-0472">Membrane</keyword>
<keyword evidence="10" id="KW-1185">Reference proteome</keyword>
<feature type="transmembrane region" description="Helical" evidence="7">
    <location>
        <begin position="300"/>
        <end position="318"/>
    </location>
</feature>
<evidence type="ECO:0000313" key="10">
    <source>
        <dbReference type="Proteomes" id="UP001162734"/>
    </source>
</evidence>
<evidence type="ECO:0000256" key="1">
    <source>
        <dbReference type="ARBA" id="ARBA00004651"/>
    </source>
</evidence>
<keyword evidence="5 7" id="KW-1133">Transmembrane helix</keyword>
<evidence type="ECO:0000256" key="3">
    <source>
        <dbReference type="ARBA" id="ARBA00022692"/>
    </source>
</evidence>
<evidence type="ECO:0000256" key="5">
    <source>
        <dbReference type="ARBA" id="ARBA00022989"/>
    </source>
</evidence>
<evidence type="ECO:0000313" key="9">
    <source>
        <dbReference type="EMBL" id="BDG09061.1"/>
    </source>
</evidence>
<proteinExistence type="predicted"/>
<sequence length="461" mass="46942">MRTFTRILVAALVFAAVAWLPDLLGSSGATGASSDLGLARLLAQGSVLAFAIAFAGGVLTSLTPCVYPLIPITVSVFGARKAAGRRQAVALSALYVLGIAAMYSALGVGAALTGKAFGSATQSPWVLGAVALVFAAMAASMFGAFELQLPGAWQARLSQVGGAGYAGAFAMGLVAGVIAAPCTGPVLAAALTYVATRGSALYGFGIMFTYALGVGLLFFVLGVSSISLPKSGAWMDAVKSAFGVALLAAAGIFLKDAFPALKPLFLATRGAALAAAAAAGLGVLLGALSGSFHAPPAERLTKALGVALVVLGVVYAAGAGNARRAAAEARAPFPWEHDEPAALARARAEGRPVIIDFWADWCAACQELDHLAWADPRVREEAKRFVTLKVDGSTDDPAFEAAYKKYAVVGMPTVVLIDGKGRELPDRVTAAIGAEQMLSKLRGVDQACGRAAGPLACVARW</sequence>
<dbReference type="Proteomes" id="UP001162734">
    <property type="component" value="Chromosome"/>
</dbReference>
<feature type="transmembrane region" description="Helical" evidence="7">
    <location>
        <begin position="166"/>
        <end position="194"/>
    </location>
</feature>
<dbReference type="Gene3D" id="3.40.30.10">
    <property type="entry name" value="Glutaredoxin"/>
    <property type="match status" value="1"/>
</dbReference>
<dbReference type="PANTHER" id="PTHR32234:SF0">
    <property type="entry name" value="THIOL:DISULFIDE INTERCHANGE PROTEIN DSBD"/>
    <property type="match status" value="1"/>
</dbReference>
<dbReference type="CDD" id="cd02953">
    <property type="entry name" value="DsbDgamma"/>
    <property type="match status" value="1"/>
</dbReference>
<feature type="transmembrane region" description="Helical" evidence="7">
    <location>
        <begin position="233"/>
        <end position="254"/>
    </location>
</feature>
<dbReference type="SUPFAM" id="SSF52833">
    <property type="entry name" value="Thioredoxin-like"/>
    <property type="match status" value="1"/>
</dbReference>
<dbReference type="InterPro" id="IPR003834">
    <property type="entry name" value="Cyt_c_assmbl_TM_dom"/>
</dbReference>
<dbReference type="PANTHER" id="PTHR32234">
    <property type="entry name" value="THIOL:DISULFIDE INTERCHANGE PROTEIN DSBD"/>
    <property type="match status" value="1"/>
</dbReference>
<protein>
    <recommendedName>
        <fullName evidence="8">Thioredoxin domain-containing protein</fullName>
    </recommendedName>
</protein>
<feature type="transmembrane region" description="Helical" evidence="7">
    <location>
        <begin position="125"/>
        <end position="145"/>
    </location>
</feature>